<dbReference type="EMBL" id="GBXM01085154">
    <property type="protein sequence ID" value="JAH23423.1"/>
    <property type="molecule type" value="Transcribed_RNA"/>
</dbReference>
<reference evidence="1" key="1">
    <citation type="submission" date="2014-11" db="EMBL/GenBank/DDBJ databases">
        <authorList>
            <person name="Amaro Gonzalez C."/>
        </authorList>
    </citation>
    <scope>NUCLEOTIDE SEQUENCE</scope>
</reference>
<sequence>MLSVLHKIHFGFYTLIPSLYCWYH</sequence>
<protein>
    <submittedName>
        <fullName evidence="1">Uncharacterized protein</fullName>
    </submittedName>
</protein>
<name>A0A0E9R509_ANGAN</name>
<dbReference type="AlphaFoldDB" id="A0A0E9R509"/>
<reference evidence="1" key="2">
    <citation type="journal article" date="2015" name="Fish Shellfish Immunol.">
        <title>Early steps in the European eel (Anguilla anguilla)-Vibrio vulnificus interaction in the gills: Role of the RtxA13 toxin.</title>
        <authorList>
            <person name="Callol A."/>
            <person name="Pajuelo D."/>
            <person name="Ebbesson L."/>
            <person name="Teles M."/>
            <person name="MacKenzie S."/>
            <person name="Amaro C."/>
        </authorList>
    </citation>
    <scope>NUCLEOTIDE SEQUENCE</scope>
</reference>
<evidence type="ECO:0000313" key="1">
    <source>
        <dbReference type="EMBL" id="JAH23423.1"/>
    </source>
</evidence>
<accession>A0A0E9R509</accession>
<organism evidence="1">
    <name type="scientific">Anguilla anguilla</name>
    <name type="common">European freshwater eel</name>
    <name type="synonym">Muraena anguilla</name>
    <dbReference type="NCBI Taxonomy" id="7936"/>
    <lineage>
        <taxon>Eukaryota</taxon>
        <taxon>Metazoa</taxon>
        <taxon>Chordata</taxon>
        <taxon>Craniata</taxon>
        <taxon>Vertebrata</taxon>
        <taxon>Euteleostomi</taxon>
        <taxon>Actinopterygii</taxon>
        <taxon>Neopterygii</taxon>
        <taxon>Teleostei</taxon>
        <taxon>Anguilliformes</taxon>
        <taxon>Anguillidae</taxon>
        <taxon>Anguilla</taxon>
    </lineage>
</organism>
<proteinExistence type="predicted"/>